<keyword evidence="1" id="KW-0812">Transmembrane</keyword>
<evidence type="ECO:0000313" key="2">
    <source>
        <dbReference type="EMBL" id="MFD2692598.1"/>
    </source>
</evidence>
<name>A0ABW5RYQ9_9BACL</name>
<feature type="transmembrane region" description="Helical" evidence="1">
    <location>
        <begin position="6"/>
        <end position="27"/>
    </location>
</feature>
<gene>
    <name evidence="2" type="ORF">ACFSUE_02920</name>
</gene>
<dbReference type="EMBL" id="JBHUMQ010000003">
    <property type="protein sequence ID" value="MFD2692598.1"/>
    <property type="molecule type" value="Genomic_DNA"/>
</dbReference>
<feature type="transmembrane region" description="Helical" evidence="1">
    <location>
        <begin position="55"/>
        <end position="76"/>
    </location>
</feature>
<proteinExistence type="predicted"/>
<keyword evidence="1" id="KW-1133">Transmembrane helix</keyword>
<accession>A0ABW5RYQ9</accession>
<reference evidence="3" key="1">
    <citation type="journal article" date="2019" name="Int. J. Syst. Evol. Microbiol.">
        <title>The Global Catalogue of Microorganisms (GCM) 10K type strain sequencing project: providing services to taxonomists for standard genome sequencing and annotation.</title>
        <authorList>
            <consortium name="The Broad Institute Genomics Platform"/>
            <consortium name="The Broad Institute Genome Sequencing Center for Infectious Disease"/>
            <person name="Wu L."/>
            <person name="Ma J."/>
        </authorList>
    </citation>
    <scope>NUCLEOTIDE SEQUENCE [LARGE SCALE GENOMIC DNA]</scope>
    <source>
        <strain evidence="3">TISTR 2466</strain>
    </source>
</reference>
<keyword evidence="1" id="KW-0472">Membrane</keyword>
<dbReference type="Proteomes" id="UP001597399">
    <property type="component" value="Unassembled WGS sequence"/>
</dbReference>
<feature type="transmembrane region" description="Helical" evidence="1">
    <location>
        <begin position="32"/>
        <end position="49"/>
    </location>
</feature>
<keyword evidence="3" id="KW-1185">Reference proteome</keyword>
<comment type="caution">
    <text evidence="2">The sequence shown here is derived from an EMBL/GenBank/DDBJ whole genome shotgun (WGS) entry which is preliminary data.</text>
</comment>
<dbReference type="RefSeq" id="WP_253059930.1">
    <property type="nucleotide sequence ID" value="NZ_JAMXWM010000004.1"/>
</dbReference>
<sequence length="92" mass="10393">MIQMIIFQAAAAFGAIMLLLVFAKLFFHAHDVMLFAATFAFGLFYAAFIERRAELLEGAIIGAFYASATYGLYMLIKKLSKLYRHSKEGPFR</sequence>
<evidence type="ECO:0000256" key="1">
    <source>
        <dbReference type="SAM" id="Phobius"/>
    </source>
</evidence>
<protein>
    <submittedName>
        <fullName evidence="2">Uncharacterized protein</fullName>
    </submittedName>
</protein>
<organism evidence="2 3">
    <name type="scientific">Sporolactobacillus shoreicorticis</name>
    <dbReference type="NCBI Taxonomy" id="1923877"/>
    <lineage>
        <taxon>Bacteria</taxon>
        <taxon>Bacillati</taxon>
        <taxon>Bacillota</taxon>
        <taxon>Bacilli</taxon>
        <taxon>Bacillales</taxon>
        <taxon>Sporolactobacillaceae</taxon>
        <taxon>Sporolactobacillus</taxon>
    </lineage>
</organism>
<evidence type="ECO:0000313" key="3">
    <source>
        <dbReference type="Proteomes" id="UP001597399"/>
    </source>
</evidence>